<dbReference type="Proteomes" id="UP001358417">
    <property type="component" value="Unassembled WGS sequence"/>
</dbReference>
<dbReference type="Pfam" id="PF00172">
    <property type="entry name" value="Zn_clus"/>
    <property type="match status" value="1"/>
</dbReference>
<evidence type="ECO:0000256" key="3">
    <source>
        <dbReference type="ARBA" id="ARBA00023125"/>
    </source>
</evidence>
<dbReference type="CDD" id="cd12148">
    <property type="entry name" value="fungal_TF_MHR"/>
    <property type="match status" value="1"/>
</dbReference>
<name>A0AAV9MVW6_9EURO</name>
<keyword evidence="3" id="KW-0238">DNA-binding</keyword>
<dbReference type="PANTHER" id="PTHR47425">
    <property type="entry name" value="FARB-RELATED"/>
    <property type="match status" value="1"/>
</dbReference>
<keyword evidence="5" id="KW-0539">Nucleus</keyword>
<dbReference type="GO" id="GO:0000981">
    <property type="term" value="F:DNA-binding transcription factor activity, RNA polymerase II-specific"/>
    <property type="evidence" value="ECO:0007669"/>
    <property type="project" value="InterPro"/>
</dbReference>
<sequence length="737" mass="81842">MGFRVSESVTRAGVNKRAPKACESCRTRKVRCDVTRTGASCTNCRLDNKTCTVPISKRRHVGDRILSPSLISSASGSKGPICDAIIDFGDIQSPSAHTSSITAASKEKEPVVENPRFDVFEFSTADFFPSSQLGSLEDVEVNDFLVDENDLLEQVITAYPSPAQTLCSDQQQSIPVLPPYITALPDHLPADDLRYLQRRGCFTIPDLELRDRLLQAYTMWVHPFTPMLDLSNIIKAVSGDTAARPVSLLVFQSMMLAASPYCDLNIGVKDRKDTRRMLYERCKALHDFDIESDHLSIVQSTILMSFWDGDGDQIRDSYYWIGIATTHANGMGLYLDPMTGPKTNSRQKVLKRTWWSLVMRDRLLAVALRRPVQVQTACSEVSMIQLEDFEIESLLEATQSNLGSNELNLETLNTVMNCCMALAQLSNYIDKILSIQYSVQRISGAQTLSNKTISLVPRTSGVNWVDISSSAQELQTWCRTLPEGVQQSKYSTRASISRGRIIQVHNSLLAAYYSMTLMTLYRPLLSLSNQNEKEKHIRRTAVKVVFQAAQGITASFGALYTEDLLLYLPETATAALEPAIVTHLLYSTSDVPQIRHHSFQRFYLCWNMLLQLGEVYSLADTTVSMINAAAQRLKTGPNSRSWNVGSSAQSGHQSSPTASSPSTCGSAVRAWTLEGEQESKSLVDWDYSLLGPTTSMDSLPSTKAVTSNQDSSIDSFSDAELFEQLVCWETGEKTPYT</sequence>
<keyword evidence="9" id="KW-1185">Reference proteome</keyword>
<organism evidence="8 9">
    <name type="scientific">Exophiala bonariae</name>
    <dbReference type="NCBI Taxonomy" id="1690606"/>
    <lineage>
        <taxon>Eukaryota</taxon>
        <taxon>Fungi</taxon>
        <taxon>Dikarya</taxon>
        <taxon>Ascomycota</taxon>
        <taxon>Pezizomycotina</taxon>
        <taxon>Eurotiomycetes</taxon>
        <taxon>Chaetothyriomycetidae</taxon>
        <taxon>Chaetothyriales</taxon>
        <taxon>Herpotrichiellaceae</taxon>
        <taxon>Exophiala</taxon>
    </lineage>
</organism>
<evidence type="ECO:0000313" key="8">
    <source>
        <dbReference type="EMBL" id="KAK5045566.1"/>
    </source>
</evidence>
<dbReference type="Pfam" id="PF04082">
    <property type="entry name" value="Fungal_trans"/>
    <property type="match status" value="1"/>
</dbReference>
<proteinExistence type="predicted"/>
<accession>A0AAV9MVW6</accession>
<dbReference type="SUPFAM" id="SSF57701">
    <property type="entry name" value="Zn2/Cys6 DNA-binding domain"/>
    <property type="match status" value="1"/>
</dbReference>
<keyword evidence="2" id="KW-0805">Transcription regulation</keyword>
<dbReference type="CDD" id="cd00067">
    <property type="entry name" value="GAL4"/>
    <property type="match status" value="1"/>
</dbReference>
<dbReference type="SMART" id="SM00906">
    <property type="entry name" value="Fungal_trans"/>
    <property type="match status" value="1"/>
</dbReference>
<dbReference type="InterPro" id="IPR036864">
    <property type="entry name" value="Zn2-C6_fun-type_DNA-bd_sf"/>
</dbReference>
<dbReference type="InterPro" id="IPR007219">
    <property type="entry name" value="XnlR_reg_dom"/>
</dbReference>
<comment type="caution">
    <text evidence="8">The sequence shown here is derived from an EMBL/GenBank/DDBJ whole genome shotgun (WGS) entry which is preliminary data.</text>
</comment>
<dbReference type="InterPro" id="IPR052761">
    <property type="entry name" value="Fungal_Detox/Toxin_TFs"/>
</dbReference>
<dbReference type="PANTHER" id="PTHR47425:SF3">
    <property type="entry name" value="ZN(II)2CYS6 TRANSCRIPTION FACTOR (EUROFUNG)"/>
    <property type="match status" value="1"/>
</dbReference>
<dbReference type="PROSITE" id="PS00463">
    <property type="entry name" value="ZN2_CY6_FUNGAL_1"/>
    <property type="match status" value="1"/>
</dbReference>
<dbReference type="InterPro" id="IPR001138">
    <property type="entry name" value="Zn2Cys6_DnaBD"/>
</dbReference>
<dbReference type="GO" id="GO:0008270">
    <property type="term" value="F:zinc ion binding"/>
    <property type="evidence" value="ECO:0007669"/>
    <property type="project" value="InterPro"/>
</dbReference>
<dbReference type="EMBL" id="JAVRRD010000036">
    <property type="protein sequence ID" value="KAK5045566.1"/>
    <property type="molecule type" value="Genomic_DNA"/>
</dbReference>
<dbReference type="PROSITE" id="PS50048">
    <property type="entry name" value="ZN2_CY6_FUNGAL_2"/>
    <property type="match status" value="1"/>
</dbReference>
<dbReference type="Gene3D" id="4.10.240.10">
    <property type="entry name" value="Zn(2)-C6 fungal-type DNA-binding domain"/>
    <property type="match status" value="1"/>
</dbReference>
<evidence type="ECO:0000313" key="9">
    <source>
        <dbReference type="Proteomes" id="UP001358417"/>
    </source>
</evidence>
<evidence type="ECO:0000256" key="1">
    <source>
        <dbReference type="ARBA" id="ARBA00022723"/>
    </source>
</evidence>
<dbReference type="RefSeq" id="XP_064701190.1">
    <property type="nucleotide sequence ID" value="XM_064852726.1"/>
</dbReference>
<evidence type="ECO:0000256" key="5">
    <source>
        <dbReference type="ARBA" id="ARBA00023242"/>
    </source>
</evidence>
<evidence type="ECO:0000256" key="2">
    <source>
        <dbReference type="ARBA" id="ARBA00023015"/>
    </source>
</evidence>
<dbReference type="SMART" id="SM00066">
    <property type="entry name" value="GAL4"/>
    <property type="match status" value="1"/>
</dbReference>
<evidence type="ECO:0000259" key="7">
    <source>
        <dbReference type="PROSITE" id="PS50048"/>
    </source>
</evidence>
<feature type="region of interest" description="Disordered" evidence="6">
    <location>
        <begin position="636"/>
        <end position="663"/>
    </location>
</feature>
<keyword evidence="1" id="KW-0479">Metal-binding</keyword>
<gene>
    <name evidence="8" type="ORF">LTR84_009184</name>
</gene>
<evidence type="ECO:0000256" key="4">
    <source>
        <dbReference type="ARBA" id="ARBA00023163"/>
    </source>
</evidence>
<reference evidence="8 9" key="1">
    <citation type="submission" date="2023-08" db="EMBL/GenBank/DDBJ databases">
        <title>Black Yeasts Isolated from many extreme environments.</title>
        <authorList>
            <person name="Coleine C."/>
            <person name="Stajich J.E."/>
            <person name="Selbmann L."/>
        </authorList>
    </citation>
    <scope>NUCLEOTIDE SEQUENCE [LARGE SCALE GENOMIC DNA]</scope>
    <source>
        <strain evidence="8 9">CCFEE 5792</strain>
    </source>
</reference>
<protein>
    <recommendedName>
        <fullName evidence="7">Zn(2)-C6 fungal-type domain-containing protein</fullName>
    </recommendedName>
</protein>
<dbReference type="GO" id="GO:0003677">
    <property type="term" value="F:DNA binding"/>
    <property type="evidence" value="ECO:0007669"/>
    <property type="project" value="UniProtKB-KW"/>
</dbReference>
<dbReference type="GeneID" id="89977345"/>
<keyword evidence="4" id="KW-0804">Transcription</keyword>
<dbReference type="GO" id="GO:0006351">
    <property type="term" value="P:DNA-templated transcription"/>
    <property type="evidence" value="ECO:0007669"/>
    <property type="project" value="InterPro"/>
</dbReference>
<dbReference type="AlphaFoldDB" id="A0AAV9MVW6"/>
<evidence type="ECO:0000256" key="6">
    <source>
        <dbReference type="SAM" id="MobiDB-lite"/>
    </source>
</evidence>
<feature type="domain" description="Zn(2)-C6 fungal-type" evidence="7">
    <location>
        <begin position="21"/>
        <end position="53"/>
    </location>
</feature>